<dbReference type="PANTHER" id="PTHR43798:SF33">
    <property type="entry name" value="HYDROLASE, PUTATIVE (AFU_ORTHOLOGUE AFUA_2G14860)-RELATED"/>
    <property type="match status" value="1"/>
</dbReference>
<organism evidence="2 3">
    <name type="scientific">Psychrobacillus psychrotolerans</name>
    <dbReference type="NCBI Taxonomy" id="126156"/>
    <lineage>
        <taxon>Bacteria</taxon>
        <taxon>Bacillati</taxon>
        <taxon>Bacillota</taxon>
        <taxon>Bacilli</taxon>
        <taxon>Bacillales</taxon>
        <taxon>Bacillaceae</taxon>
        <taxon>Psychrobacillus</taxon>
    </lineage>
</organism>
<dbReference type="PANTHER" id="PTHR43798">
    <property type="entry name" value="MONOACYLGLYCEROL LIPASE"/>
    <property type="match status" value="1"/>
</dbReference>
<evidence type="ECO:0000313" key="3">
    <source>
        <dbReference type="Proteomes" id="UP000198734"/>
    </source>
</evidence>
<accession>A0A1I5Y007</accession>
<dbReference type="RefSeq" id="WP_322788067.1">
    <property type="nucleotide sequence ID" value="NZ_FOXU01000002.1"/>
</dbReference>
<dbReference type="InterPro" id="IPR000073">
    <property type="entry name" value="AB_hydrolase_1"/>
</dbReference>
<dbReference type="Proteomes" id="UP000198734">
    <property type="component" value="Unassembled WGS sequence"/>
</dbReference>
<evidence type="ECO:0000313" key="2">
    <source>
        <dbReference type="EMBL" id="SFQ37506.1"/>
    </source>
</evidence>
<dbReference type="Pfam" id="PF00561">
    <property type="entry name" value="Abhydrolase_1"/>
    <property type="match status" value="1"/>
</dbReference>
<name>A0A1I5Y007_9BACI</name>
<gene>
    <name evidence="2" type="ORF">SAMN05421670_1817</name>
</gene>
<dbReference type="EMBL" id="FOXU01000002">
    <property type="protein sequence ID" value="SFQ37506.1"/>
    <property type="molecule type" value="Genomic_DNA"/>
</dbReference>
<proteinExistence type="predicted"/>
<dbReference type="InterPro" id="IPR029058">
    <property type="entry name" value="AB_hydrolase_fold"/>
</dbReference>
<evidence type="ECO:0000259" key="1">
    <source>
        <dbReference type="Pfam" id="PF00561"/>
    </source>
</evidence>
<dbReference type="GO" id="GO:0016020">
    <property type="term" value="C:membrane"/>
    <property type="evidence" value="ECO:0007669"/>
    <property type="project" value="TreeGrafter"/>
</dbReference>
<dbReference type="AlphaFoldDB" id="A0A1I5Y007"/>
<feature type="domain" description="AB hydrolase-1" evidence="1">
    <location>
        <begin position="66"/>
        <end position="181"/>
    </location>
</feature>
<keyword evidence="3" id="KW-1185">Reference proteome</keyword>
<reference evidence="3" key="1">
    <citation type="submission" date="2016-10" db="EMBL/GenBank/DDBJ databases">
        <authorList>
            <person name="Varghese N."/>
            <person name="Submissions S."/>
        </authorList>
    </citation>
    <scope>NUCLEOTIDE SEQUENCE [LARGE SCALE GENOMIC DNA]</scope>
    <source>
        <strain evidence="3">DSM 11706</strain>
    </source>
</reference>
<dbReference type="InterPro" id="IPR050266">
    <property type="entry name" value="AB_hydrolase_sf"/>
</dbReference>
<dbReference type="Gene3D" id="3.40.50.1820">
    <property type="entry name" value="alpha/beta hydrolase"/>
    <property type="match status" value="1"/>
</dbReference>
<protein>
    <submittedName>
        <fullName evidence="2">Pimeloyl-ACP methyl ester carboxylesterase</fullName>
    </submittedName>
</protein>
<sequence>MKKKRFKFRVIIRNLILALAALFLVWIAFHQVMVAYEQKKYPALGELVEVDGKNMHVYTKGEGPNTIILLSGLGTTAPVLDFEPLINEMSKSNEVVVVEPFGYGWSDLTDEDRTVENLVEELRTALIKSNIEGPYILMPHSISGIYSMYYASKYPEEIKAIIGIDPTLPNALEYFDESVPTMPKYMSYIAPTGIARLALYLSSEEFLPLADEGIYSEKNLKMTKILSAQRGYNKNIVNEANEINNNIGKTRNLSFPPDMPVMIFTTNEKEENEEGKSNITFYQSEIGNSPLQKLVPLEGHHYLHWTQYQQMSEYVNEFTEAFRND</sequence>
<dbReference type="SUPFAM" id="SSF53474">
    <property type="entry name" value="alpha/beta-Hydrolases"/>
    <property type="match status" value="1"/>
</dbReference>
<dbReference type="STRING" id="126156.SAMN05421670_1817"/>